<keyword evidence="3" id="KW-0597">Phosphoprotein</keyword>
<feature type="region of interest" description="Disordered" evidence="5">
    <location>
        <begin position="1"/>
        <end position="22"/>
    </location>
</feature>
<evidence type="ECO:0000256" key="1">
    <source>
        <dbReference type="ARBA" id="ARBA00004604"/>
    </source>
</evidence>
<comment type="subcellular location">
    <subcellularLocation>
        <location evidence="1">Nucleus</location>
        <location evidence="1">Nucleolus</location>
    </subcellularLocation>
</comment>
<evidence type="ECO:0000313" key="7">
    <source>
        <dbReference type="Proteomes" id="UP001152798"/>
    </source>
</evidence>
<feature type="compositionally biased region" description="Acidic residues" evidence="5">
    <location>
        <begin position="451"/>
        <end position="476"/>
    </location>
</feature>
<dbReference type="Proteomes" id="UP001152798">
    <property type="component" value="Chromosome 7"/>
</dbReference>
<evidence type="ECO:0000313" key="6">
    <source>
        <dbReference type="EMBL" id="CAH1407060.1"/>
    </source>
</evidence>
<evidence type="ECO:0000256" key="4">
    <source>
        <dbReference type="ARBA" id="ARBA00023242"/>
    </source>
</evidence>
<gene>
    <name evidence="6" type="ORF">NEZAVI_LOCUS14869</name>
</gene>
<dbReference type="EMBL" id="OV725083">
    <property type="protein sequence ID" value="CAH1407060.1"/>
    <property type="molecule type" value="Genomic_DNA"/>
</dbReference>
<comment type="similarity">
    <text evidence="2">Belongs to the UTP14 family.</text>
</comment>
<organism evidence="6 7">
    <name type="scientific">Nezara viridula</name>
    <name type="common">Southern green stink bug</name>
    <name type="synonym">Cimex viridulus</name>
    <dbReference type="NCBI Taxonomy" id="85310"/>
    <lineage>
        <taxon>Eukaryota</taxon>
        <taxon>Metazoa</taxon>
        <taxon>Ecdysozoa</taxon>
        <taxon>Arthropoda</taxon>
        <taxon>Hexapoda</taxon>
        <taxon>Insecta</taxon>
        <taxon>Pterygota</taxon>
        <taxon>Neoptera</taxon>
        <taxon>Paraneoptera</taxon>
        <taxon>Hemiptera</taxon>
        <taxon>Heteroptera</taxon>
        <taxon>Panheteroptera</taxon>
        <taxon>Pentatomomorpha</taxon>
        <taxon>Pentatomoidea</taxon>
        <taxon>Pentatomidae</taxon>
        <taxon>Pentatominae</taxon>
        <taxon>Nezara</taxon>
    </lineage>
</organism>
<dbReference type="PANTHER" id="PTHR14150:SF12">
    <property type="entry name" value="U3 SMALL NUCLEOLAR RNA-ASSOCIATED PROTEIN 14 HOMOLOG A"/>
    <property type="match status" value="1"/>
</dbReference>
<feature type="compositionally biased region" description="Polar residues" evidence="5">
    <location>
        <begin position="376"/>
        <end position="417"/>
    </location>
</feature>
<dbReference type="PANTHER" id="PTHR14150">
    <property type="entry name" value="U3 SMALL NUCLEOLAR RNA-ASSOCIATED PROTEIN 14"/>
    <property type="match status" value="1"/>
</dbReference>
<dbReference type="GO" id="GO:0006364">
    <property type="term" value="P:rRNA processing"/>
    <property type="evidence" value="ECO:0007669"/>
    <property type="project" value="InterPro"/>
</dbReference>
<sequence>MAVNAKNVKFQEEEEGFSDEEVSEDVHQELVNAVANLYPGKKRIDPAKFYEPAQNVTEFKIATDLEEQTDDKLTVVDLAGADERLSRRYTANKIRNSLKTSKKLPKPLERIEEQKIERELGYDKVKKQLNKWSSIVERNKLASQLVFPLPSTQKINEKSNTYSFLTTFKEPTELEKEMAKVLDQSAIAQKERKEEEKLSKLTIEEMIERRNMTAKMRARESYRISKAIRQNKIKSKKFHRILKKDKIKQELKDFEKLQKTDPEAALEKLEQIERARAEERISLRHRNTGKWARSKAIRAKYDTEARIQLAEQLAKSRDLTRKIKDINNSSSEDESEDENTDEENNRSKHIKNVNENGTSDNPWVSEYSQFLDGYKTFSTENTDPSSDKGTNQSVSPQKNNENKNLPFTPSLNVTDSPSKPVEDVELDIHENQSKEAKNKDRTSKENKDGSQSEDEDEQVEEAINIDESNSDDDDDDGSKSSRKNASIDEMFDKVEEVLKDHVAVSVKRIESILKNDNDKDEDKERAENGTKNFEFKKSARLHDIDAALIEVADEGISSGLNDLSALKEKLNLTENKKAKEPQIDPNKLITVKPQKLKSVLPDLDEKGDDSQEEEEEEKEKHLNLMEAFAEDDIVDQFREEKKVEEKKSKGKEIDLTMPGWGSWAGTGVEKKSKRKTRRFIVKFPKVPRKDKKKPNVIINEDPVPKLREQLVSELPYPFTSVKDFEASIRAPIGKNWVTEKGFKKLTAPPVVTKMGTIIEPMDGSWLVNKPKKRMNNNKPNVNSKKKKVN</sequence>
<protein>
    <recommendedName>
        <fullName evidence="8">U3 small nucleolar RNA-associated protein 14 homolog A</fullName>
    </recommendedName>
</protein>
<dbReference type="InterPro" id="IPR006709">
    <property type="entry name" value="SSU_processome_Utp14"/>
</dbReference>
<evidence type="ECO:0000256" key="2">
    <source>
        <dbReference type="ARBA" id="ARBA00007774"/>
    </source>
</evidence>
<evidence type="ECO:0000256" key="5">
    <source>
        <dbReference type="SAM" id="MobiDB-lite"/>
    </source>
</evidence>
<evidence type="ECO:0000256" key="3">
    <source>
        <dbReference type="ARBA" id="ARBA00022553"/>
    </source>
</evidence>
<feature type="compositionally biased region" description="Acidic residues" evidence="5">
    <location>
        <begin position="12"/>
        <end position="22"/>
    </location>
</feature>
<keyword evidence="7" id="KW-1185">Reference proteome</keyword>
<feature type="compositionally biased region" description="Polar residues" evidence="5">
    <location>
        <begin position="353"/>
        <end position="368"/>
    </location>
</feature>
<proteinExistence type="inferred from homology"/>
<dbReference type="Pfam" id="PF04615">
    <property type="entry name" value="Utp14"/>
    <property type="match status" value="1"/>
</dbReference>
<feature type="compositionally biased region" description="Acidic residues" evidence="5">
    <location>
        <begin position="331"/>
        <end position="342"/>
    </location>
</feature>
<dbReference type="GO" id="GO:0032040">
    <property type="term" value="C:small-subunit processome"/>
    <property type="evidence" value="ECO:0007669"/>
    <property type="project" value="InterPro"/>
</dbReference>
<dbReference type="OrthoDB" id="277439at2759"/>
<feature type="region of interest" description="Disordered" evidence="5">
    <location>
        <begin position="766"/>
        <end position="789"/>
    </location>
</feature>
<feature type="region of interest" description="Disordered" evidence="5">
    <location>
        <begin position="324"/>
        <end position="490"/>
    </location>
</feature>
<name>A0A9P0HS70_NEZVI</name>
<evidence type="ECO:0008006" key="8">
    <source>
        <dbReference type="Google" id="ProtNLM"/>
    </source>
</evidence>
<feature type="region of interest" description="Disordered" evidence="5">
    <location>
        <begin position="511"/>
        <end position="530"/>
    </location>
</feature>
<dbReference type="AlphaFoldDB" id="A0A9P0HS70"/>
<feature type="compositionally biased region" description="Acidic residues" evidence="5">
    <location>
        <begin position="605"/>
        <end position="617"/>
    </location>
</feature>
<accession>A0A9P0HS70</accession>
<reference evidence="6" key="1">
    <citation type="submission" date="2022-01" db="EMBL/GenBank/DDBJ databases">
        <authorList>
            <person name="King R."/>
        </authorList>
    </citation>
    <scope>NUCLEOTIDE SEQUENCE</scope>
</reference>
<feature type="compositionally biased region" description="Basic and acidic residues" evidence="5">
    <location>
        <begin position="420"/>
        <end position="450"/>
    </location>
</feature>
<feature type="region of interest" description="Disordered" evidence="5">
    <location>
        <begin position="599"/>
        <end position="620"/>
    </location>
</feature>
<keyword evidence="4" id="KW-0539">Nucleus</keyword>